<keyword evidence="5" id="KW-0046">Antibiotic resistance</keyword>
<name>A0ABN3D477_9ACTN</name>
<keyword evidence="4 6" id="KW-0472">Membrane</keyword>
<sequence>MSSRAALSSLRIHLRNTLVRPLYQVMILVQPVMMATLAHYVYRDASDSFYVVLGSGMSGMWMATAFSSAGDIGRERGNGTIQPVMVAEVPIWVVFAGRTFGALLLSAIPVCVSMLFSVLILGRRFPDGASAPGLLLAVVVFGLGCHALGLLLSNLFLLSRRTVVLQNFLEWPLLITSGVIIPVSALPEALRRLASALPMRWGAEAAARAYGGGGIAWGPIGLALLLTAAYVTASVLLWRLIERRVRVTASLDLA</sequence>
<dbReference type="InterPro" id="IPR051784">
    <property type="entry name" value="Nod_factor_ABC_transporter"/>
</dbReference>
<dbReference type="Pfam" id="PF01061">
    <property type="entry name" value="ABC2_membrane"/>
    <property type="match status" value="1"/>
</dbReference>
<keyword evidence="9" id="KW-1185">Reference proteome</keyword>
<keyword evidence="2 6" id="KW-0812">Transmembrane</keyword>
<proteinExistence type="predicted"/>
<comment type="caution">
    <text evidence="8">The sequence shown here is derived from an EMBL/GenBank/DDBJ whole genome shotgun (WGS) entry which is preliminary data.</text>
</comment>
<feature type="transmembrane region" description="Helical" evidence="6">
    <location>
        <begin position="100"/>
        <end position="122"/>
    </location>
</feature>
<feature type="transmembrane region" description="Helical" evidence="6">
    <location>
        <begin position="48"/>
        <end position="66"/>
    </location>
</feature>
<evidence type="ECO:0000259" key="7">
    <source>
        <dbReference type="Pfam" id="PF01061"/>
    </source>
</evidence>
<evidence type="ECO:0000256" key="1">
    <source>
        <dbReference type="ARBA" id="ARBA00004141"/>
    </source>
</evidence>
<evidence type="ECO:0000256" key="5">
    <source>
        <dbReference type="ARBA" id="ARBA00023251"/>
    </source>
</evidence>
<feature type="transmembrane region" description="Helical" evidence="6">
    <location>
        <begin position="134"/>
        <end position="157"/>
    </location>
</feature>
<dbReference type="PIRSF" id="PIRSF006648">
    <property type="entry name" value="DrrB"/>
    <property type="match status" value="1"/>
</dbReference>
<evidence type="ECO:0000313" key="8">
    <source>
        <dbReference type="EMBL" id="GAA2216518.1"/>
    </source>
</evidence>
<feature type="domain" description="ABC-2 type transporter transmembrane" evidence="7">
    <location>
        <begin position="15"/>
        <end position="206"/>
    </location>
</feature>
<feature type="transmembrane region" description="Helical" evidence="6">
    <location>
        <begin position="169"/>
        <end position="190"/>
    </location>
</feature>
<keyword evidence="3 6" id="KW-1133">Transmembrane helix</keyword>
<feature type="transmembrane region" description="Helical" evidence="6">
    <location>
        <begin position="220"/>
        <end position="241"/>
    </location>
</feature>
<dbReference type="RefSeq" id="WP_344496190.1">
    <property type="nucleotide sequence ID" value="NZ_BAAAQX010000072.1"/>
</dbReference>
<evidence type="ECO:0000313" key="9">
    <source>
        <dbReference type="Proteomes" id="UP001499843"/>
    </source>
</evidence>
<reference evidence="8 9" key="1">
    <citation type="journal article" date="2019" name="Int. J. Syst. Evol. Microbiol.">
        <title>The Global Catalogue of Microorganisms (GCM) 10K type strain sequencing project: providing services to taxonomists for standard genome sequencing and annotation.</title>
        <authorList>
            <consortium name="The Broad Institute Genomics Platform"/>
            <consortium name="The Broad Institute Genome Sequencing Center for Infectious Disease"/>
            <person name="Wu L."/>
            <person name="Ma J."/>
        </authorList>
    </citation>
    <scope>NUCLEOTIDE SEQUENCE [LARGE SCALE GENOMIC DNA]</scope>
    <source>
        <strain evidence="8 9">JCM 16114</strain>
    </source>
</reference>
<evidence type="ECO:0000256" key="4">
    <source>
        <dbReference type="ARBA" id="ARBA00023136"/>
    </source>
</evidence>
<evidence type="ECO:0000256" key="2">
    <source>
        <dbReference type="ARBA" id="ARBA00022692"/>
    </source>
</evidence>
<feature type="transmembrane region" description="Helical" evidence="6">
    <location>
        <begin position="21"/>
        <end position="42"/>
    </location>
</feature>
<accession>A0ABN3D477</accession>
<dbReference type="PANTHER" id="PTHR43229">
    <property type="entry name" value="NODULATION PROTEIN J"/>
    <property type="match status" value="1"/>
</dbReference>
<dbReference type="InterPro" id="IPR013525">
    <property type="entry name" value="ABC2_TM"/>
</dbReference>
<protein>
    <recommendedName>
        <fullName evidence="7">ABC-2 type transporter transmembrane domain-containing protein</fullName>
    </recommendedName>
</protein>
<dbReference type="EMBL" id="BAAAQX010000072">
    <property type="protein sequence ID" value="GAA2216518.1"/>
    <property type="molecule type" value="Genomic_DNA"/>
</dbReference>
<evidence type="ECO:0000256" key="3">
    <source>
        <dbReference type="ARBA" id="ARBA00022989"/>
    </source>
</evidence>
<dbReference type="PANTHER" id="PTHR43229:SF6">
    <property type="entry name" value="ABC-TYPE MULTIDRUG TRANSPORT SYSTEM, PERMEASE COMPONENT"/>
    <property type="match status" value="1"/>
</dbReference>
<gene>
    <name evidence="8" type="ORF">GCM10009850_119870</name>
</gene>
<organism evidence="8 9">
    <name type="scientific">Nonomuraea monospora</name>
    <dbReference type="NCBI Taxonomy" id="568818"/>
    <lineage>
        <taxon>Bacteria</taxon>
        <taxon>Bacillati</taxon>
        <taxon>Actinomycetota</taxon>
        <taxon>Actinomycetes</taxon>
        <taxon>Streptosporangiales</taxon>
        <taxon>Streptosporangiaceae</taxon>
        <taxon>Nonomuraea</taxon>
    </lineage>
</organism>
<evidence type="ECO:0000256" key="6">
    <source>
        <dbReference type="SAM" id="Phobius"/>
    </source>
</evidence>
<dbReference type="Proteomes" id="UP001499843">
    <property type="component" value="Unassembled WGS sequence"/>
</dbReference>
<comment type="subcellular location">
    <subcellularLocation>
        <location evidence="1">Membrane</location>
        <topology evidence="1">Multi-pass membrane protein</topology>
    </subcellularLocation>
</comment>
<dbReference type="InterPro" id="IPR000412">
    <property type="entry name" value="ABC_2_transport"/>
</dbReference>